<name>A0A1D2L0S9_BROTH</name>
<feature type="domain" description="Histidine kinase/HSP90-like ATPase" evidence="13">
    <location>
        <begin position="472"/>
        <end position="579"/>
    </location>
</feature>
<feature type="domain" description="GAF" evidence="12">
    <location>
        <begin position="238"/>
        <end position="373"/>
    </location>
</feature>
<reference evidence="17" key="3">
    <citation type="submission" date="2018-04" db="EMBL/GenBank/DDBJ databases">
        <authorList>
            <person name="Illikoud N."/>
        </authorList>
    </citation>
    <scope>NUCLEOTIDE SEQUENCE [LARGE SCALE GENOMIC DNA]</scope>
</reference>
<dbReference type="SMART" id="SM00387">
    <property type="entry name" value="HATPase_c"/>
    <property type="match status" value="1"/>
</dbReference>
<dbReference type="KEGG" id="bths:CNY62_00510"/>
<dbReference type="SMART" id="SM00065">
    <property type="entry name" value="GAF"/>
    <property type="match status" value="1"/>
</dbReference>
<dbReference type="EMBL" id="OUNC01000012">
    <property type="protein sequence ID" value="SPP28252.1"/>
    <property type="molecule type" value="Genomic_DNA"/>
</dbReference>
<evidence type="ECO:0000256" key="11">
    <source>
        <dbReference type="SAM" id="Phobius"/>
    </source>
</evidence>
<keyword evidence="5" id="KW-0547">Nucleotide-binding</keyword>
<evidence type="ECO:0000256" key="5">
    <source>
        <dbReference type="ARBA" id="ARBA00022741"/>
    </source>
</evidence>
<keyword evidence="3" id="KW-0808">Transferase</keyword>
<dbReference type="GO" id="GO:0000155">
    <property type="term" value="F:phosphorelay sensor kinase activity"/>
    <property type="evidence" value="ECO:0007669"/>
    <property type="project" value="InterPro"/>
</dbReference>
<dbReference type="GO" id="GO:0071555">
    <property type="term" value="P:cell wall organization"/>
    <property type="evidence" value="ECO:0007669"/>
    <property type="project" value="InterPro"/>
</dbReference>
<evidence type="ECO:0000256" key="9">
    <source>
        <dbReference type="ARBA" id="ARBA00023012"/>
    </source>
</evidence>
<keyword evidence="9" id="KW-0902">Two-component regulatory system</keyword>
<feature type="transmembrane region" description="Helical" evidence="11">
    <location>
        <begin position="44"/>
        <end position="67"/>
    </location>
</feature>
<organism evidence="14 16">
    <name type="scientific">Brochothrix thermosphacta</name>
    <name type="common">Microbacterium thermosphactum</name>
    <dbReference type="NCBI Taxonomy" id="2756"/>
    <lineage>
        <taxon>Bacteria</taxon>
        <taxon>Bacillati</taxon>
        <taxon>Bacillota</taxon>
        <taxon>Bacilli</taxon>
        <taxon>Bacillales</taxon>
        <taxon>Listeriaceae</taxon>
        <taxon>Brochothrix</taxon>
    </lineage>
</organism>
<gene>
    <name evidence="15" type="primary">lytS</name>
    <name evidence="15" type="ORF">BTBSAS_20122</name>
    <name evidence="14" type="ORF">CNY62_00510</name>
</gene>
<evidence type="ECO:0000313" key="17">
    <source>
        <dbReference type="Proteomes" id="UP000270190"/>
    </source>
</evidence>
<dbReference type="Proteomes" id="UP000243591">
    <property type="component" value="Chromosome"/>
</dbReference>
<evidence type="ECO:0000259" key="12">
    <source>
        <dbReference type="SMART" id="SM00065"/>
    </source>
</evidence>
<dbReference type="InterPro" id="IPR010559">
    <property type="entry name" value="Sig_transdc_His_kin_internal"/>
</dbReference>
<sequence length="584" mass="64334">MFTLFIMMMERVGLIILLAFLLVNVSFFKKILLNRQLLSAKIKLIAIFATFAIISNFTGIVITDNQLLPGDFSTVLNADTSIANTRTLAIGVAGIIGGPFVGVGVGIIAGIHRVMQAGGTSLFYIVSSILVGCLAGYIGRNYIRLNKMPSTKKAFLLGTLMESIQMVFILFFSPTLEQGWLLVRFIAVPMILLNAIGTLIFITIISSTQKQEEQLRAVQTHDVLDLAAKTLPYFREGLTQESCGAVAKIIQKYTKVAAISMTDNHQILAHVGVGSDHHIPELDVMTSLSLDVLQTGHLTIARSKSAIGCSNPNCRLHAAIVIPLKSNDQIAGTLKMYFTDVNDLTHVEENMAEGLATIFSSQLELGEIEAQSKLLKDAEIKSLQAQVNPHFFFNAMNTIAALMRRDVTQSRQLLLQLSQYFRSNLQGARQTTITLEQELAHINAYLALEQARFPDRYTVSYDIEEGLESLAVPPFCLQVLVENAIRHAFHSRKTDNLIRVTMTRQGQTVRLCVRDNGFGINPEKYALLGQEPVPSVEGTGTALENLNKRLAGLFGPDSTLHFTTTAEGTRVTFKLPFERNSDTL</sequence>
<dbReference type="EMBL" id="CP023483">
    <property type="protein sequence ID" value="ATF24975.1"/>
    <property type="molecule type" value="Genomic_DNA"/>
</dbReference>
<evidence type="ECO:0000256" key="8">
    <source>
        <dbReference type="ARBA" id="ARBA00022989"/>
    </source>
</evidence>
<dbReference type="Pfam" id="PF07694">
    <property type="entry name" value="5TM-5TMR_LYT"/>
    <property type="match status" value="1"/>
</dbReference>
<evidence type="ECO:0000256" key="7">
    <source>
        <dbReference type="ARBA" id="ARBA00022840"/>
    </source>
</evidence>
<evidence type="ECO:0000313" key="16">
    <source>
        <dbReference type="Proteomes" id="UP000243591"/>
    </source>
</evidence>
<dbReference type="Pfam" id="PF02518">
    <property type="entry name" value="HATPase_c"/>
    <property type="match status" value="1"/>
</dbReference>
<dbReference type="Pfam" id="PF06580">
    <property type="entry name" value="His_kinase"/>
    <property type="match status" value="1"/>
</dbReference>
<dbReference type="InterPro" id="IPR003594">
    <property type="entry name" value="HATPase_dom"/>
</dbReference>
<keyword evidence="8 11" id="KW-1133">Transmembrane helix</keyword>
<evidence type="ECO:0000256" key="6">
    <source>
        <dbReference type="ARBA" id="ARBA00022777"/>
    </source>
</evidence>
<evidence type="ECO:0000313" key="14">
    <source>
        <dbReference type="EMBL" id="ATF24975.1"/>
    </source>
</evidence>
<evidence type="ECO:0000256" key="4">
    <source>
        <dbReference type="ARBA" id="ARBA00022692"/>
    </source>
</evidence>
<feature type="transmembrane region" description="Helical" evidence="11">
    <location>
        <begin position="123"/>
        <end position="143"/>
    </location>
</feature>
<keyword evidence="16" id="KW-1185">Reference proteome</keyword>
<dbReference type="OrthoDB" id="9776552at2"/>
<feature type="transmembrane region" description="Helical" evidence="11">
    <location>
        <begin position="185"/>
        <end position="206"/>
    </location>
</feature>
<feature type="transmembrane region" description="Helical" evidence="11">
    <location>
        <begin position="155"/>
        <end position="173"/>
    </location>
</feature>
<evidence type="ECO:0000313" key="15">
    <source>
        <dbReference type="EMBL" id="SPP28252.1"/>
    </source>
</evidence>
<keyword evidence="7" id="KW-0067">ATP-binding</keyword>
<feature type="transmembrane region" description="Helical" evidence="11">
    <location>
        <begin position="88"/>
        <end position="111"/>
    </location>
</feature>
<dbReference type="InterPro" id="IPR036890">
    <property type="entry name" value="HATPase_C_sf"/>
</dbReference>
<evidence type="ECO:0000256" key="10">
    <source>
        <dbReference type="ARBA" id="ARBA00023136"/>
    </source>
</evidence>
<dbReference type="AlphaFoldDB" id="A0A1D2L0S9"/>
<evidence type="ECO:0000256" key="3">
    <source>
        <dbReference type="ARBA" id="ARBA00022679"/>
    </source>
</evidence>
<dbReference type="PANTHER" id="PTHR34220">
    <property type="entry name" value="SENSOR HISTIDINE KINASE YPDA"/>
    <property type="match status" value="1"/>
</dbReference>
<keyword evidence="10 11" id="KW-0472">Membrane</keyword>
<dbReference type="SUPFAM" id="SSF55874">
    <property type="entry name" value="ATPase domain of HSP90 chaperone/DNA topoisomerase II/histidine kinase"/>
    <property type="match status" value="1"/>
</dbReference>
<dbReference type="Gene3D" id="3.30.565.10">
    <property type="entry name" value="Histidine kinase-like ATPase, C-terminal domain"/>
    <property type="match status" value="1"/>
</dbReference>
<dbReference type="Proteomes" id="UP000270190">
    <property type="component" value="Unassembled WGS sequence"/>
</dbReference>
<evidence type="ECO:0000259" key="13">
    <source>
        <dbReference type="SMART" id="SM00387"/>
    </source>
</evidence>
<keyword evidence="6 14" id="KW-0418">Kinase</keyword>
<dbReference type="GO" id="GO:0005886">
    <property type="term" value="C:plasma membrane"/>
    <property type="evidence" value="ECO:0007669"/>
    <property type="project" value="UniProtKB-SubCell"/>
</dbReference>
<accession>A0A1D2L0S9</accession>
<dbReference type="InterPro" id="IPR003018">
    <property type="entry name" value="GAF"/>
</dbReference>
<protein>
    <submittedName>
        <fullName evidence="14 15">Sensor histidine kinase</fullName>
    </submittedName>
</protein>
<keyword evidence="2" id="KW-1003">Cell membrane</keyword>
<keyword evidence="4 11" id="KW-0812">Transmembrane</keyword>
<dbReference type="STRING" id="2756.BFR44_02820"/>
<dbReference type="InterPro" id="IPR050640">
    <property type="entry name" value="Bact_2-comp_sensor_kinase"/>
</dbReference>
<evidence type="ECO:0000256" key="2">
    <source>
        <dbReference type="ARBA" id="ARBA00022475"/>
    </source>
</evidence>
<dbReference type="InterPro" id="IPR011620">
    <property type="entry name" value="Sig_transdc_His_kinase_LytS_TM"/>
</dbReference>
<dbReference type="RefSeq" id="WP_069120541.1">
    <property type="nucleotide sequence ID" value="NZ_CBCPHX010000001.1"/>
</dbReference>
<reference evidence="14 16" key="1">
    <citation type="submission" date="2017-09" db="EMBL/GenBank/DDBJ databases">
        <title>Complete Genome Sequences of Two Strains of the Meat Spoilage Bacterium Brochothrix thermosphacta Isolated from Ground Chicken.</title>
        <authorList>
            <person name="Paoli G.C."/>
            <person name="Wijey C."/>
            <person name="Chen C.-Y."/>
            <person name="Nguyen L."/>
            <person name="Yan X."/>
            <person name="Irwin P.L."/>
        </authorList>
    </citation>
    <scope>NUCLEOTIDE SEQUENCE [LARGE SCALE GENOMIC DNA]</scope>
    <source>
        <strain evidence="14 16">BI</strain>
    </source>
</reference>
<dbReference type="GO" id="GO:0005524">
    <property type="term" value="F:ATP binding"/>
    <property type="evidence" value="ECO:0007669"/>
    <property type="project" value="UniProtKB-KW"/>
</dbReference>
<proteinExistence type="predicted"/>
<dbReference type="PANTHER" id="PTHR34220:SF7">
    <property type="entry name" value="SENSOR HISTIDINE KINASE YPDA"/>
    <property type="match status" value="1"/>
</dbReference>
<evidence type="ECO:0000256" key="1">
    <source>
        <dbReference type="ARBA" id="ARBA00004651"/>
    </source>
</evidence>
<comment type="subcellular location">
    <subcellularLocation>
        <location evidence="1">Cell membrane</location>
        <topology evidence="1">Multi-pass membrane protein</topology>
    </subcellularLocation>
</comment>
<reference evidence="15" key="2">
    <citation type="submission" date="2018-04" db="EMBL/GenBank/DDBJ databases">
        <authorList>
            <person name="Go L.Y."/>
            <person name="Mitchell J.A."/>
        </authorList>
    </citation>
    <scope>NUCLEOTIDE SEQUENCE</scope>
    <source>
        <strain evidence="15">BSAS1 3</strain>
    </source>
</reference>